<dbReference type="GO" id="GO:0032259">
    <property type="term" value="P:methylation"/>
    <property type="evidence" value="ECO:0007669"/>
    <property type="project" value="UniProtKB-KW"/>
</dbReference>
<proteinExistence type="predicted"/>
<sequence length="264" mass="27274">MSIALLLALTAAGCDGESSVRISSTRSDDDGRGVLRVVESLQCPQTLGPLTRKGSAQAGGTICTYGGPRGAEVSLHLVRLDDETVDGVLAQFESRLRRDMPPSMPTNAAAAPAQTTAPGPEGDTATVQAPGVTIQAKGDDATVRLPGMSIVTEGETANVRIGGISIKADDSAGQVEVASGQGSVALQTQGDGTEVRTRAGGESTRATWILTDDRPSQARWRLVGYEARGPINGPIVVATVRTKDRDGDPIMDAAKDLVTLNVGE</sequence>
<dbReference type="Proteomes" id="UP000595448">
    <property type="component" value="Chromosome"/>
</dbReference>
<dbReference type="EMBL" id="CP067977">
    <property type="protein sequence ID" value="QQQ18648.1"/>
    <property type="molecule type" value="Genomic_DNA"/>
</dbReference>
<reference evidence="2 3" key="1">
    <citation type="submission" date="2021-01" db="EMBL/GenBank/DDBJ databases">
        <title>Brevundimonas vitis sp. nov., an bacterium isolated from grape (Vitis vinifera).</title>
        <authorList>
            <person name="Jiang L."/>
            <person name="Lee J."/>
        </authorList>
    </citation>
    <scope>NUCLEOTIDE SEQUENCE [LARGE SCALE GENOMIC DNA]</scope>
    <source>
        <strain evidence="2 3">GRTSA-9</strain>
    </source>
</reference>
<accession>A0ABX7BP74</accession>
<feature type="region of interest" description="Disordered" evidence="1">
    <location>
        <begin position="98"/>
        <end position="126"/>
    </location>
</feature>
<dbReference type="GO" id="GO:0008168">
    <property type="term" value="F:methyltransferase activity"/>
    <property type="evidence" value="ECO:0007669"/>
    <property type="project" value="UniProtKB-KW"/>
</dbReference>
<evidence type="ECO:0000313" key="3">
    <source>
        <dbReference type="Proteomes" id="UP000595448"/>
    </source>
</evidence>
<keyword evidence="3" id="KW-1185">Reference proteome</keyword>
<gene>
    <name evidence="2" type="ORF">JIP62_00375</name>
</gene>
<keyword evidence="2" id="KW-0808">Transferase</keyword>
<protein>
    <submittedName>
        <fullName evidence="2">Methyltransferase type 11</fullName>
    </submittedName>
</protein>
<evidence type="ECO:0000256" key="1">
    <source>
        <dbReference type="SAM" id="MobiDB-lite"/>
    </source>
</evidence>
<organism evidence="2 3">
    <name type="scientific">Brevundimonas vitisensis</name>
    <dbReference type="NCBI Taxonomy" id="2800818"/>
    <lineage>
        <taxon>Bacteria</taxon>
        <taxon>Pseudomonadati</taxon>
        <taxon>Pseudomonadota</taxon>
        <taxon>Alphaproteobacteria</taxon>
        <taxon>Caulobacterales</taxon>
        <taxon>Caulobacteraceae</taxon>
        <taxon>Brevundimonas</taxon>
    </lineage>
</organism>
<dbReference type="RefSeq" id="WP_201103007.1">
    <property type="nucleotide sequence ID" value="NZ_CP067977.1"/>
</dbReference>
<name>A0ABX7BP74_9CAUL</name>
<keyword evidence="2" id="KW-0489">Methyltransferase</keyword>
<evidence type="ECO:0000313" key="2">
    <source>
        <dbReference type="EMBL" id="QQQ18648.1"/>
    </source>
</evidence>
<feature type="compositionally biased region" description="Low complexity" evidence="1">
    <location>
        <begin position="105"/>
        <end position="120"/>
    </location>
</feature>